<dbReference type="Pfam" id="PF12833">
    <property type="entry name" value="HTH_18"/>
    <property type="match status" value="1"/>
</dbReference>
<keyword evidence="6" id="KW-1185">Reference proteome</keyword>
<dbReference type="PANTHER" id="PTHR43280">
    <property type="entry name" value="ARAC-FAMILY TRANSCRIPTIONAL REGULATOR"/>
    <property type="match status" value="1"/>
</dbReference>
<evidence type="ECO:0000256" key="1">
    <source>
        <dbReference type="ARBA" id="ARBA00023125"/>
    </source>
</evidence>
<evidence type="ECO:0000259" key="3">
    <source>
        <dbReference type="PROSITE" id="PS01124"/>
    </source>
</evidence>
<reference evidence="5 6" key="1">
    <citation type="submission" date="2021-06" db="EMBL/GenBank/DDBJ databases">
        <title>Bacillus sp. RD4P76, an endophyte from a halophyte.</title>
        <authorList>
            <person name="Sun J.-Q."/>
        </authorList>
    </citation>
    <scope>NUCLEOTIDE SEQUENCE [LARGE SCALE GENOMIC DNA]</scope>
    <source>
        <strain evidence="5 6">CGMCC 1.15917</strain>
    </source>
</reference>
<dbReference type="GO" id="GO:0003677">
    <property type="term" value="F:DNA binding"/>
    <property type="evidence" value="ECO:0007669"/>
    <property type="project" value="UniProtKB-KW"/>
</dbReference>
<dbReference type="PROSITE" id="PS01124">
    <property type="entry name" value="HTH_ARAC_FAMILY_2"/>
    <property type="match status" value="1"/>
</dbReference>
<dbReference type="EMBL" id="JAHQCS010000072">
    <property type="protein sequence ID" value="MBU9711429.1"/>
    <property type="molecule type" value="Genomic_DNA"/>
</dbReference>
<keyword evidence="1 5" id="KW-0238">DNA-binding</keyword>
<dbReference type="Pfam" id="PF00072">
    <property type="entry name" value="Response_reg"/>
    <property type="match status" value="1"/>
</dbReference>
<dbReference type="PROSITE" id="PS50110">
    <property type="entry name" value="RESPONSE_REGULATORY"/>
    <property type="match status" value="1"/>
</dbReference>
<dbReference type="InterPro" id="IPR001789">
    <property type="entry name" value="Sig_transdc_resp-reg_receiver"/>
</dbReference>
<sequence>MELTILIADRDKAEVDGVEWFIKHSSIPFETIYKTYNEEDTLQLIQQRRPTINLIELQMIQNHSIFPLLELTENTEMQIICTSTEATYEQAMKVIQLGAVDLVLKPHTPTRLLSSIKKAYKKLEIFPLIRTQHVNQSIETPNQKLKEPISYEQLFHQDLSISLPTQVLAFIPEEKECLLKLKKKVDTFFKTKVIETFLFSNMIVCFKRPSSHFTLKEEAKLFLNQWNVVLEPLSVILHSTSATEKTVHTLYEELKEMTEMIFYHGKRSILSYERPLSWKKVDPFLTSHEQRKWIDMLNQQDLSKIKEELYDSFLNLSSPYPYPNSIRTKMTSILAQVRRYMQVYRCGLEDSFESMYYAILEQPVLYGIVQDLVLFIQQVFEEVRVKEEHFHYDAAEQAIRFLERNYWNPGISLESVARSVNRNPSYLSHLFRQKTGHTYRQSLLDIRLKEGKRLLTETSLPIQEIASLCGFEESTYFSRCFHRNLGMSPRKYRLDHNSIKGEKKHED</sequence>
<feature type="domain" description="Response regulatory" evidence="4">
    <location>
        <begin position="4"/>
        <end position="120"/>
    </location>
</feature>
<organism evidence="5 6">
    <name type="scientific">Evansella tamaricis</name>
    <dbReference type="NCBI Taxonomy" id="2069301"/>
    <lineage>
        <taxon>Bacteria</taxon>
        <taxon>Bacillati</taxon>
        <taxon>Bacillota</taxon>
        <taxon>Bacilli</taxon>
        <taxon>Bacillales</taxon>
        <taxon>Bacillaceae</taxon>
        <taxon>Evansella</taxon>
    </lineage>
</organism>
<proteinExistence type="predicted"/>
<dbReference type="Proteomes" id="UP000784880">
    <property type="component" value="Unassembled WGS sequence"/>
</dbReference>
<evidence type="ECO:0000259" key="4">
    <source>
        <dbReference type="PROSITE" id="PS50110"/>
    </source>
</evidence>
<evidence type="ECO:0000256" key="2">
    <source>
        <dbReference type="PROSITE-ProRule" id="PRU00169"/>
    </source>
</evidence>
<feature type="domain" description="HTH araC/xylS-type" evidence="3">
    <location>
        <begin position="396"/>
        <end position="495"/>
    </location>
</feature>
<dbReference type="SMART" id="SM00342">
    <property type="entry name" value="HTH_ARAC"/>
    <property type="match status" value="1"/>
</dbReference>
<gene>
    <name evidence="5" type="ORF">KS419_06760</name>
</gene>
<dbReference type="PANTHER" id="PTHR43280:SF2">
    <property type="entry name" value="HTH-TYPE TRANSCRIPTIONAL REGULATOR EXSA"/>
    <property type="match status" value="1"/>
</dbReference>
<evidence type="ECO:0000313" key="5">
    <source>
        <dbReference type="EMBL" id="MBU9711429.1"/>
    </source>
</evidence>
<comment type="caution">
    <text evidence="5">The sequence shown here is derived from an EMBL/GenBank/DDBJ whole genome shotgun (WGS) entry which is preliminary data.</text>
</comment>
<name>A0ABS6JE30_9BACI</name>
<dbReference type="RefSeq" id="WP_217065310.1">
    <property type="nucleotide sequence ID" value="NZ_JAHQCS010000072.1"/>
</dbReference>
<protein>
    <submittedName>
        <fullName evidence="5">DNA-binding response regulator</fullName>
    </submittedName>
</protein>
<dbReference type="InterPro" id="IPR018060">
    <property type="entry name" value="HTH_AraC"/>
</dbReference>
<accession>A0ABS6JE30</accession>
<comment type="caution">
    <text evidence="2">Lacks conserved residue(s) required for the propagation of feature annotation.</text>
</comment>
<evidence type="ECO:0000313" key="6">
    <source>
        <dbReference type="Proteomes" id="UP000784880"/>
    </source>
</evidence>